<proteinExistence type="predicted"/>
<dbReference type="OrthoDB" id="7342392at2"/>
<comment type="caution">
    <text evidence="2">The sequence shown here is derived from an EMBL/GenBank/DDBJ whole genome shotgun (WGS) entry which is preliminary data.</text>
</comment>
<evidence type="ECO:0000259" key="1">
    <source>
        <dbReference type="Pfam" id="PF01872"/>
    </source>
</evidence>
<name>A0A7X1NPB2_9MICC</name>
<sequence length="187" mass="20056">MRRLTAGLFSSVDGVVEDPHLWQLDSFDDELGAGMGAMISRVDTVLLGRHGYEEWAQHWPAAEAADPFGAFINPVEKFVASRSLSGPLGWTNASLMGQPLEDFVRGLKQTDGGDIAVCASISLVRQLMFAGLLDSLTLMIHPVVAGAGRHLFEASDPVTRLELQEVTTTSRGNVLASYGLRTGSVGE</sequence>
<protein>
    <submittedName>
        <fullName evidence="2">Dihydrofolate reductase</fullName>
    </submittedName>
</protein>
<dbReference type="GO" id="GO:0008703">
    <property type="term" value="F:5-amino-6-(5-phosphoribosylamino)uracil reductase activity"/>
    <property type="evidence" value="ECO:0007669"/>
    <property type="project" value="InterPro"/>
</dbReference>
<dbReference type="EMBL" id="VJXX01000001">
    <property type="protein sequence ID" value="MPY10522.1"/>
    <property type="molecule type" value="Genomic_DNA"/>
</dbReference>
<accession>A0A7X1NPB2</accession>
<organism evidence="2 3">
    <name type="scientific">Arthrobacter bussei</name>
    <dbReference type="NCBI Taxonomy" id="2594179"/>
    <lineage>
        <taxon>Bacteria</taxon>
        <taxon>Bacillati</taxon>
        <taxon>Actinomycetota</taxon>
        <taxon>Actinomycetes</taxon>
        <taxon>Micrococcales</taxon>
        <taxon>Micrococcaceae</taxon>
        <taxon>Arthrobacter</taxon>
    </lineage>
</organism>
<feature type="domain" description="Bacterial bifunctional deaminase-reductase C-terminal" evidence="1">
    <location>
        <begin position="4"/>
        <end position="174"/>
    </location>
</feature>
<dbReference type="Proteomes" id="UP000326464">
    <property type="component" value="Unassembled WGS sequence"/>
</dbReference>
<gene>
    <name evidence="2" type="ORF">FNH21_07255</name>
</gene>
<evidence type="ECO:0000313" key="3">
    <source>
        <dbReference type="Proteomes" id="UP000326464"/>
    </source>
</evidence>
<dbReference type="Pfam" id="PF01872">
    <property type="entry name" value="RibD_C"/>
    <property type="match status" value="1"/>
</dbReference>
<dbReference type="RefSeq" id="WP_152813429.1">
    <property type="nucleotide sequence ID" value="NZ_VJXX01000001.1"/>
</dbReference>
<dbReference type="InterPro" id="IPR024072">
    <property type="entry name" value="DHFR-like_dom_sf"/>
</dbReference>
<reference evidence="3" key="1">
    <citation type="submission" date="2019-07" db="EMBL/GenBank/DDBJ databases">
        <title>Arthrobacter KR32 sp. nov., isolated from mountain cheese made of cows milk.</title>
        <authorList>
            <person name="Flegler A."/>
        </authorList>
    </citation>
    <scope>NUCLEOTIDE SEQUENCE [LARGE SCALE GENOMIC DNA]</scope>
    <source>
        <strain evidence="3">KR32</strain>
    </source>
</reference>
<dbReference type="SUPFAM" id="SSF53597">
    <property type="entry name" value="Dihydrofolate reductase-like"/>
    <property type="match status" value="1"/>
</dbReference>
<dbReference type="Gene3D" id="3.40.430.10">
    <property type="entry name" value="Dihydrofolate Reductase, subunit A"/>
    <property type="match status" value="1"/>
</dbReference>
<dbReference type="InterPro" id="IPR002734">
    <property type="entry name" value="RibDG_C"/>
</dbReference>
<keyword evidence="3" id="KW-1185">Reference proteome</keyword>
<evidence type="ECO:0000313" key="2">
    <source>
        <dbReference type="EMBL" id="MPY10522.1"/>
    </source>
</evidence>
<dbReference type="GO" id="GO:0009231">
    <property type="term" value="P:riboflavin biosynthetic process"/>
    <property type="evidence" value="ECO:0007669"/>
    <property type="project" value="InterPro"/>
</dbReference>
<dbReference type="AlphaFoldDB" id="A0A7X1NPB2"/>